<dbReference type="EMBL" id="WJNG01000001">
    <property type="protein sequence ID" value="MRH41247.1"/>
    <property type="molecule type" value="Genomic_DNA"/>
</dbReference>
<keyword evidence="3" id="KW-1185">Reference proteome</keyword>
<evidence type="ECO:0000313" key="2">
    <source>
        <dbReference type="EMBL" id="MRH41247.1"/>
    </source>
</evidence>
<dbReference type="InterPro" id="IPR015942">
    <property type="entry name" value="Asp/Glu/hydantoin_racemase"/>
</dbReference>
<evidence type="ECO:0000313" key="3">
    <source>
        <dbReference type="Proteomes" id="UP000799092"/>
    </source>
</evidence>
<evidence type="ECO:0000256" key="1">
    <source>
        <dbReference type="ARBA" id="ARBA00038414"/>
    </source>
</evidence>
<reference evidence="2" key="1">
    <citation type="submission" date="2019-11" db="EMBL/GenBank/DDBJ databases">
        <authorList>
            <person name="Li J."/>
        </authorList>
    </citation>
    <scope>NUCLEOTIDE SEQUENCE</scope>
    <source>
        <strain evidence="2">B6B</strain>
    </source>
</reference>
<dbReference type="Pfam" id="PF01177">
    <property type="entry name" value="Asp_Glu_race"/>
    <property type="match status" value="1"/>
</dbReference>
<dbReference type="OrthoDB" id="2910128at2"/>
<comment type="similarity">
    <text evidence="1">Belongs to the HyuE racemase family.</text>
</comment>
<name>A0A6A8DEA4_9BACI</name>
<accession>A0A6A8DEA4</accession>
<dbReference type="AlphaFoldDB" id="A0A6A8DEA4"/>
<protein>
    <recommendedName>
        <fullName evidence="4">Asp/Glu/hydantoin racemase</fullName>
    </recommendedName>
</protein>
<sequence length="272" mass="30302">MKSYLDFNALEMFENYMKMVGTPLLSDEETEEKRLYGKKIGLVNAASWIQLWCYYFGRLHLPGVKLINVGNEAVQLHFMKAFQQGEQCPPQRNIEIFSNYATEVAELNGGVDAIMVTCSTMNRSYPAVKKAVEPYGIPVITIDQPLMESAVRIGGKILIIATVQTTVDNTKKLLEETAMAFGKSESLEYSGAVVEEAFSLLGEGRITDHNELIANEIRKAQEKDAIDQVVLAQLSMSVFKLSYPNPESSFGIPVLTSGDEGFKKLKEILLEQ</sequence>
<organism evidence="2 3">
    <name type="scientific">Aquibacillus halophilus</name>
    <dbReference type="NCBI Taxonomy" id="930132"/>
    <lineage>
        <taxon>Bacteria</taxon>
        <taxon>Bacillati</taxon>
        <taxon>Bacillota</taxon>
        <taxon>Bacilli</taxon>
        <taxon>Bacillales</taxon>
        <taxon>Bacillaceae</taxon>
        <taxon>Aquibacillus</taxon>
    </lineage>
</organism>
<evidence type="ECO:0008006" key="4">
    <source>
        <dbReference type="Google" id="ProtNLM"/>
    </source>
</evidence>
<dbReference type="InterPro" id="IPR053714">
    <property type="entry name" value="Iso_Racemase_Enz_sf"/>
</dbReference>
<gene>
    <name evidence="2" type="ORF">GH741_01000</name>
</gene>
<dbReference type="RefSeq" id="WP_153734909.1">
    <property type="nucleotide sequence ID" value="NZ_WJNG01000001.1"/>
</dbReference>
<dbReference type="Gene3D" id="3.40.50.12500">
    <property type="match status" value="1"/>
</dbReference>
<dbReference type="Proteomes" id="UP000799092">
    <property type="component" value="Unassembled WGS sequence"/>
</dbReference>
<dbReference type="GO" id="GO:0047661">
    <property type="term" value="F:amino-acid racemase activity"/>
    <property type="evidence" value="ECO:0007669"/>
    <property type="project" value="InterPro"/>
</dbReference>
<comment type="caution">
    <text evidence="2">The sequence shown here is derived from an EMBL/GenBank/DDBJ whole genome shotgun (WGS) entry which is preliminary data.</text>
</comment>
<proteinExistence type="inferred from homology"/>